<dbReference type="OrthoDB" id="411356at2"/>
<dbReference type="STRING" id="240303.SAMN05421677_11530"/>
<organism evidence="2 3">
    <name type="scientific">Halobacillus aidingensis</name>
    <dbReference type="NCBI Taxonomy" id="240303"/>
    <lineage>
        <taxon>Bacteria</taxon>
        <taxon>Bacillati</taxon>
        <taxon>Bacillota</taxon>
        <taxon>Bacilli</taxon>
        <taxon>Bacillales</taxon>
        <taxon>Bacillaceae</taxon>
        <taxon>Halobacillus</taxon>
    </lineage>
</organism>
<dbReference type="Gene3D" id="3.40.30.10">
    <property type="entry name" value="Glutaredoxin"/>
    <property type="match status" value="1"/>
</dbReference>
<evidence type="ECO:0000313" key="2">
    <source>
        <dbReference type="EMBL" id="SDP28254.1"/>
    </source>
</evidence>
<accession>A0A1H0RFG3</accession>
<reference evidence="3" key="1">
    <citation type="submission" date="2016-10" db="EMBL/GenBank/DDBJ databases">
        <authorList>
            <person name="Varghese N."/>
            <person name="Submissions S."/>
        </authorList>
    </citation>
    <scope>NUCLEOTIDE SEQUENCE [LARGE SCALE GENOMIC DNA]</scope>
    <source>
        <strain evidence="3">CGMCC 1.3703</strain>
    </source>
</reference>
<feature type="domain" description="Thioredoxin" evidence="1">
    <location>
        <begin position="8"/>
        <end position="86"/>
    </location>
</feature>
<dbReference type="Pfam" id="PF00085">
    <property type="entry name" value="Thioredoxin"/>
    <property type="match status" value="1"/>
</dbReference>
<dbReference type="EMBL" id="FNIZ01000015">
    <property type="protein sequence ID" value="SDP28254.1"/>
    <property type="molecule type" value="Genomic_DNA"/>
</dbReference>
<dbReference type="AlphaFoldDB" id="A0A1H0RFG3"/>
<evidence type="ECO:0000313" key="3">
    <source>
        <dbReference type="Proteomes" id="UP000198860"/>
    </source>
</evidence>
<dbReference type="RefSeq" id="WP_089653343.1">
    <property type="nucleotide sequence ID" value="NZ_FNIZ01000015.1"/>
</dbReference>
<dbReference type="InterPro" id="IPR013766">
    <property type="entry name" value="Thioredoxin_domain"/>
</dbReference>
<dbReference type="InterPro" id="IPR036249">
    <property type="entry name" value="Thioredoxin-like_sf"/>
</dbReference>
<sequence>MESINTIEELNTFVQEKSLSIVYVSRPGCSVCHGLLPQVENLLKEYPDIESRHVNADEVPQVAGEFSVMTVPAVLIYSEGKELFRKARFVPIGELNQQLAKLNHFINEE</sequence>
<proteinExistence type="predicted"/>
<name>A0A1H0RFG3_HALAD</name>
<dbReference type="CDD" id="cd02947">
    <property type="entry name" value="TRX_family"/>
    <property type="match status" value="1"/>
</dbReference>
<dbReference type="SUPFAM" id="SSF52833">
    <property type="entry name" value="Thioredoxin-like"/>
    <property type="match status" value="1"/>
</dbReference>
<protein>
    <submittedName>
        <fullName evidence="2">Thioredoxin</fullName>
    </submittedName>
</protein>
<gene>
    <name evidence="2" type="ORF">SAMN05421677_11530</name>
</gene>
<keyword evidence="3" id="KW-1185">Reference proteome</keyword>
<evidence type="ECO:0000259" key="1">
    <source>
        <dbReference type="Pfam" id="PF00085"/>
    </source>
</evidence>
<dbReference type="Proteomes" id="UP000198860">
    <property type="component" value="Unassembled WGS sequence"/>
</dbReference>